<name>A0ABT6UDR8_9GAMM</name>
<reference evidence="1 2" key="1">
    <citation type="submission" date="2022-09" db="EMBL/GenBank/DDBJ databases">
        <title>The outer-membrane cytochrome OmcA is essential for infection of Shewanella oneidensis by a zebrafish-associated bacteriophage.</title>
        <authorList>
            <person name="Grenfell A.W."/>
            <person name="Intile P."/>
            <person name="Mcfarlane J."/>
            <person name="Leung D."/>
            <person name="Abdalla K."/>
            <person name="Wold M."/>
            <person name="Kees E."/>
            <person name="Gralnick J."/>
        </authorList>
    </citation>
    <scope>NUCLEOTIDE SEQUENCE [LARGE SCALE GENOMIC DNA]</scope>
    <source>
        <strain evidence="1 2">NF-5</strain>
    </source>
</reference>
<gene>
    <name evidence="1" type="ORF">ODY93_13620</name>
</gene>
<sequence>MKHPVDFILEHYPSLASGIETQESNENEICLVCNRLIHDTPLNKVVFASVYGQKEAHCVACQVFYQANIDAFGIEAYRGRDSLFCSEADLPTALELAKGENPETALKQAGIKTVKKAKAPHIQECLVLKEGNIVEAKLGMLPGCFLVITPKNGTLYAPGKYFAKLNSAKSKPFDVIQGSELMAVKNAMANLTQDDFPCLLISLSKKKADLIQNLAFTTSSKNINICSDSGVLTLRSRSVQAFYEWFDTELAQSLKKKVVLDLLGTMKAFFKGNRTYEQVLEALNKADGITRWVSTMPDCPHEKIAIISFIERSLKAKVEDEVEDEV</sequence>
<protein>
    <submittedName>
        <fullName evidence="1">Uncharacterized protein</fullName>
    </submittedName>
</protein>
<dbReference type="Proteomes" id="UP001159075">
    <property type="component" value="Unassembled WGS sequence"/>
</dbReference>
<accession>A0ABT6UDR8</accession>
<dbReference type="EMBL" id="JAOTLW010000013">
    <property type="protein sequence ID" value="MDI5832613.1"/>
    <property type="molecule type" value="Genomic_DNA"/>
</dbReference>
<proteinExistence type="predicted"/>
<comment type="caution">
    <text evidence="1">The sequence shown here is derived from an EMBL/GenBank/DDBJ whole genome shotgun (WGS) entry which is preliminary data.</text>
</comment>
<evidence type="ECO:0000313" key="2">
    <source>
        <dbReference type="Proteomes" id="UP001159075"/>
    </source>
</evidence>
<evidence type="ECO:0000313" key="1">
    <source>
        <dbReference type="EMBL" id="MDI5832613.1"/>
    </source>
</evidence>
<keyword evidence="2" id="KW-1185">Reference proteome</keyword>
<organism evidence="1 2">
    <name type="scientific">Shewanella xiamenensis</name>
    <dbReference type="NCBI Taxonomy" id="332186"/>
    <lineage>
        <taxon>Bacteria</taxon>
        <taxon>Pseudomonadati</taxon>
        <taxon>Pseudomonadota</taxon>
        <taxon>Gammaproteobacteria</taxon>
        <taxon>Alteromonadales</taxon>
        <taxon>Shewanellaceae</taxon>
        <taxon>Shewanella</taxon>
    </lineage>
</organism>
<dbReference type="RefSeq" id="WP_282679584.1">
    <property type="nucleotide sequence ID" value="NZ_CP106875.1"/>
</dbReference>